<dbReference type="Pfam" id="PF12532">
    <property type="entry name" value="DUF3732"/>
    <property type="match status" value="1"/>
</dbReference>
<accession>A0A5J4QM23</accession>
<dbReference type="AlphaFoldDB" id="A0A5J4QM23"/>
<sequence length="140" mass="16354">MIDSFAPEKRGCEKQINEINGNMKMVNDKINAILKINKQLEEDRSLEEQGLKIKLSIENLLEWSLKGKNKALEADIESLKKQIGDIKQTLSTQYNVEGKLKKTEAFINNSMNEIGRNLDFEKYYQPINLRFDIDKFELYH</sequence>
<evidence type="ECO:0008006" key="2">
    <source>
        <dbReference type="Google" id="ProtNLM"/>
    </source>
</evidence>
<evidence type="ECO:0000313" key="1">
    <source>
        <dbReference type="EMBL" id="KAA6322405.1"/>
    </source>
</evidence>
<dbReference type="EMBL" id="SNRY01003053">
    <property type="protein sequence ID" value="KAA6322405.1"/>
    <property type="molecule type" value="Genomic_DNA"/>
</dbReference>
<gene>
    <name evidence="1" type="ORF">EZS27_028047</name>
</gene>
<organism evidence="1">
    <name type="scientific">termite gut metagenome</name>
    <dbReference type="NCBI Taxonomy" id="433724"/>
    <lineage>
        <taxon>unclassified sequences</taxon>
        <taxon>metagenomes</taxon>
        <taxon>organismal metagenomes</taxon>
    </lineage>
</organism>
<proteinExistence type="predicted"/>
<protein>
    <recommendedName>
        <fullName evidence="2">Chromosome partition protein Smc</fullName>
    </recommendedName>
</protein>
<dbReference type="InterPro" id="IPR022205">
    <property type="entry name" value="DUF3732"/>
</dbReference>
<comment type="caution">
    <text evidence="1">The sequence shown here is derived from an EMBL/GenBank/DDBJ whole genome shotgun (WGS) entry which is preliminary data.</text>
</comment>
<name>A0A5J4QM23_9ZZZZ</name>
<reference evidence="1" key="1">
    <citation type="submission" date="2019-03" db="EMBL/GenBank/DDBJ databases">
        <title>Single cell metagenomics reveals metabolic interactions within the superorganism composed of flagellate Streblomastix strix and complex community of Bacteroidetes bacteria on its surface.</title>
        <authorList>
            <person name="Treitli S.C."/>
            <person name="Kolisko M."/>
            <person name="Husnik F."/>
            <person name="Keeling P."/>
            <person name="Hampl V."/>
        </authorList>
    </citation>
    <scope>NUCLEOTIDE SEQUENCE</scope>
    <source>
        <strain evidence="1">STM</strain>
    </source>
</reference>